<name>A0ABD5U222_9EURY</name>
<dbReference type="Pfam" id="PF07883">
    <property type="entry name" value="Cupin_2"/>
    <property type="match status" value="1"/>
</dbReference>
<proteinExistence type="predicted"/>
<evidence type="ECO:0000256" key="1">
    <source>
        <dbReference type="ARBA" id="ARBA00022723"/>
    </source>
</evidence>
<gene>
    <name evidence="4" type="ORF">ACFQEV_18155</name>
</gene>
<keyword evidence="1" id="KW-0479">Metal-binding</keyword>
<evidence type="ECO:0000313" key="4">
    <source>
        <dbReference type="EMBL" id="MFC6826901.1"/>
    </source>
</evidence>
<evidence type="ECO:0000256" key="2">
    <source>
        <dbReference type="SAM" id="MobiDB-lite"/>
    </source>
</evidence>
<accession>A0ABD5U222</accession>
<dbReference type="PANTHER" id="PTHR35848">
    <property type="entry name" value="OXALATE-BINDING PROTEIN"/>
    <property type="match status" value="1"/>
</dbReference>
<dbReference type="InterPro" id="IPR014710">
    <property type="entry name" value="RmlC-like_jellyroll"/>
</dbReference>
<sequence length="168" mass="18627">MPRVNESDVEWTENERGETRFRRKQLGAAADADRLGASLYELPPGASSWPYHYHAGNEEAVYVLSGTGVLRTPEGESAVEPGDFAVFPDGESGAHRLRNDGDEPLRYLAVSTMRDPDVTVYPDSEKVGVFAGSPPGGREERTVSGYFRREDAVDYWVGEEESERDGRE</sequence>
<protein>
    <submittedName>
        <fullName evidence="4">Cupin domain-containing protein</fullName>
    </submittedName>
</protein>
<comment type="caution">
    <text evidence="4">The sequence shown here is derived from an EMBL/GenBank/DDBJ whole genome shotgun (WGS) entry which is preliminary data.</text>
</comment>
<dbReference type="AlphaFoldDB" id="A0ABD5U222"/>
<dbReference type="CDD" id="cd02224">
    <property type="entry name" value="cupin_SPO2919-like"/>
    <property type="match status" value="1"/>
</dbReference>
<dbReference type="InterPro" id="IPR051610">
    <property type="entry name" value="GPI/OXD"/>
</dbReference>
<dbReference type="InterPro" id="IPR011051">
    <property type="entry name" value="RmlC_Cupin_sf"/>
</dbReference>
<dbReference type="GO" id="GO:0046872">
    <property type="term" value="F:metal ion binding"/>
    <property type="evidence" value="ECO:0007669"/>
    <property type="project" value="UniProtKB-KW"/>
</dbReference>
<evidence type="ECO:0000313" key="5">
    <source>
        <dbReference type="Proteomes" id="UP001596408"/>
    </source>
</evidence>
<feature type="domain" description="Cupin type-2" evidence="3">
    <location>
        <begin position="39"/>
        <end position="110"/>
    </location>
</feature>
<dbReference type="Gene3D" id="2.60.120.10">
    <property type="entry name" value="Jelly Rolls"/>
    <property type="match status" value="1"/>
</dbReference>
<keyword evidence="5" id="KW-1185">Reference proteome</keyword>
<evidence type="ECO:0000259" key="3">
    <source>
        <dbReference type="Pfam" id="PF07883"/>
    </source>
</evidence>
<feature type="region of interest" description="Disordered" evidence="2">
    <location>
        <begin position="1"/>
        <end position="25"/>
    </location>
</feature>
<organism evidence="4 5">
    <name type="scientific">Halopelagius fulvigenes</name>
    <dbReference type="NCBI Taxonomy" id="1198324"/>
    <lineage>
        <taxon>Archaea</taxon>
        <taxon>Methanobacteriati</taxon>
        <taxon>Methanobacteriota</taxon>
        <taxon>Stenosarchaea group</taxon>
        <taxon>Halobacteria</taxon>
        <taxon>Halobacteriales</taxon>
        <taxon>Haloferacaceae</taxon>
    </lineage>
</organism>
<dbReference type="SUPFAM" id="SSF51182">
    <property type="entry name" value="RmlC-like cupins"/>
    <property type="match status" value="1"/>
</dbReference>
<dbReference type="EMBL" id="JBHSXH010000015">
    <property type="protein sequence ID" value="MFC6826901.1"/>
    <property type="molecule type" value="Genomic_DNA"/>
</dbReference>
<dbReference type="InterPro" id="IPR013096">
    <property type="entry name" value="Cupin_2"/>
</dbReference>
<reference evidence="4 5" key="1">
    <citation type="journal article" date="2019" name="Int. J. Syst. Evol. Microbiol.">
        <title>The Global Catalogue of Microorganisms (GCM) 10K type strain sequencing project: providing services to taxonomists for standard genome sequencing and annotation.</title>
        <authorList>
            <consortium name="The Broad Institute Genomics Platform"/>
            <consortium name="The Broad Institute Genome Sequencing Center for Infectious Disease"/>
            <person name="Wu L."/>
            <person name="Ma J."/>
        </authorList>
    </citation>
    <scope>NUCLEOTIDE SEQUENCE [LARGE SCALE GENOMIC DNA]</scope>
    <source>
        <strain evidence="4 5">YIM 94188</strain>
    </source>
</reference>
<dbReference type="RefSeq" id="WP_379699077.1">
    <property type="nucleotide sequence ID" value="NZ_JBHSXH010000015.1"/>
</dbReference>
<dbReference type="Proteomes" id="UP001596408">
    <property type="component" value="Unassembled WGS sequence"/>
</dbReference>
<feature type="region of interest" description="Disordered" evidence="2">
    <location>
        <begin position="75"/>
        <end position="100"/>
    </location>
</feature>